<dbReference type="PANTHER" id="PTHR34139:SF1">
    <property type="entry name" value="RNASE MJ1380-RELATED"/>
    <property type="match status" value="1"/>
</dbReference>
<dbReference type="Pfam" id="PF01934">
    <property type="entry name" value="HepT-like"/>
    <property type="match status" value="1"/>
</dbReference>
<keyword evidence="2" id="KW-1277">Toxin-antitoxin system</keyword>
<dbReference type="InterPro" id="IPR008201">
    <property type="entry name" value="HepT-like"/>
</dbReference>
<evidence type="ECO:0000313" key="7">
    <source>
        <dbReference type="EMBL" id="OGE80843.1"/>
    </source>
</evidence>
<proteinExistence type="inferred from homology"/>
<comment type="similarity">
    <text evidence="6">Belongs to the HepT RNase toxin family.</text>
</comment>
<comment type="caution">
    <text evidence="7">The sequence shown here is derived from an EMBL/GenBank/DDBJ whole genome shotgun (WGS) entry which is preliminary data.</text>
</comment>
<organism evidence="7 8">
    <name type="scientific">Candidatus Doudnabacteria bacterium RIFCSPHIGHO2_01_FULL_43_23</name>
    <dbReference type="NCBI Taxonomy" id="1817822"/>
    <lineage>
        <taxon>Bacteria</taxon>
        <taxon>Candidatus Doudnaibacteriota</taxon>
    </lineage>
</organism>
<dbReference type="InterPro" id="IPR037038">
    <property type="entry name" value="HepT-like_sf"/>
</dbReference>
<evidence type="ECO:0000256" key="2">
    <source>
        <dbReference type="ARBA" id="ARBA00022649"/>
    </source>
</evidence>
<evidence type="ECO:0000256" key="1">
    <source>
        <dbReference type="ARBA" id="ARBA00022553"/>
    </source>
</evidence>
<dbReference type="GO" id="GO:0004540">
    <property type="term" value="F:RNA nuclease activity"/>
    <property type="evidence" value="ECO:0007669"/>
    <property type="project" value="InterPro"/>
</dbReference>
<dbReference type="Gene3D" id="1.20.120.580">
    <property type="entry name" value="bsu32300-like"/>
    <property type="match status" value="1"/>
</dbReference>
<gene>
    <name evidence="7" type="ORF">A2826_01890</name>
</gene>
<evidence type="ECO:0008006" key="9">
    <source>
        <dbReference type="Google" id="ProtNLM"/>
    </source>
</evidence>
<name>A0A1F5NT98_9BACT</name>
<evidence type="ECO:0000313" key="8">
    <source>
        <dbReference type="Proteomes" id="UP000177912"/>
    </source>
</evidence>
<dbReference type="GO" id="GO:0110001">
    <property type="term" value="C:toxin-antitoxin complex"/>
    <property type="evidence" value="ECO:0007669"/>
    <property type="project" value="InterPro"/>
</dbReference>
<dbReference type="InterPro" id="IPR051813">
    <property type="entry name" value="HepT_RNase_toxin"/>
</dbReference>
<keyword evidence="5" id="KW-0378">Hydrolase</keyword>
<dbReference type="AlphaFoldDB" id="A0A1F5NT98"/>
<keyword evidence="1" id="KW-0597">Phosphoprotein</keyword>
<dbReference type="GO" id="GO:0000166">
    <property type="term" value="F:nucleotide binding"/>
    <property type="evidence" value="ECO:0007669"/>
    <property type="project" value="UniProtKB-KW"/>
</dbReference>
<evidence type="ECO:0000256" key="6">
    <source>
        <dbReference type="ARBA" id="ARBA00024207"/>
    </source>
</evidence>
<accession>A0A1F5NT98</accession>
<protein>
    <recommendedName>
        <fullName evidence="9">DUF86 domain-containing protein</fullName>
    </recommendedName>
</protein>
<dbReference type="PANTHER" id="PTHR34139">
    <property type="entry name" value="UPF0331 PROTEIN MJ0127"/>
    <property type="match status" value="1"/>
</dbReference>
<evidence type="ECO:0000256" key="5">
    <source>
        <dbReference type="ARBA" id="ARBA00022801"/>
    </source>
</evidence>
<dbReference type="EMBL" id="MFEI01000019">
    <property type="protein sequence ID" value="OGE80843.1"/>
    <property type="molecule type" value="Genomic_DNA"/>
</dbReference>
<keyword evidence="4" id="KW-0547">Nucleotide-binding</keyword>
<dbReference type="STRING" id="1817822.A2826_01890"/>
<dbReference type="Proteomes" id="UP000177912">
    <property type="component" value="Unassembled WGS sequence"/>
</dbReference>
<evidence type="ECO:0000256" key="4">
    <source>
        <dbReference type="ARBA" id="ARBA00022741"/>
    </source>
</evidence>
<evidence type="ECO:0000256" key="3">
    <source>
        <dbReference type="ARBA" id="ARBA00022722"/>
    </source>
</evidence>
<reference evidence="7 8" key="1">
    <citation type="journal article" date="2016" name="Nat. Commun.">
        <title>Thousands of microbial genomes shed light on interconnected biogeochemical processes in an aquifer system.</title>
        <authorList>
            <person name="Anantharaman K."/>
            <person name="Brown C.T."/>
            <person name="Hug L.A."/>
            <person name="Sharon I."/>
            <person name="Castelle C.J."/>
            <person name="Probst A.J."/>
            <person name="Thomas B.C."/>
            <person name="Singh A."/>
            <person name="Wilkins M.J."/>
            <person name="Karaoz U."/>
            <person name="Brodie E.L."/>
            <person name="Williams K.H."/>
            <person name="Hubbard S.S."/>
            <person name="Banfield J.F."/>
        </authorList>
    </citation>
    <scope>NUCLEOTIDE SEQUENCE [LARGE SCALE GENOMIC DNA]</scope>
</reference>
<keyword evidence="3" id="KW-0540">Nuclease</keyword>
<sequence>MDKDGIYKQHIVDAIADIESYVADMAQERFETNKLTQDAVIRKFQVIGEAAKRLSPKFKNNRAGIPWKKISGMRDILIHDYFQVDLSLVWNTIKKELPVLKQKLK</sequence>
<dbReference type="GO" id="GO:0016787">
    <property type="term" value="F:hydrolase activity"/>
    <property type="evidence" value="ECO:0007669"/>
    <property type="project" value="UniProtKB-KW"/>
</dbReference>